<dbReference type="AlphaFoldDB" id="A0A2U8E7V4"/>
<dbReference type="KEGG" id="elut:CKA38_13335"/>
<accession>A0A2U8E7V4</accession>
<dbReference type="PANTHER" id="PTHR35889:SF3">
    <property type="entry name" value="F-BOX DOMAIN-CONTAINING PROTEIN"/>
    <property type="match status" value="1"/>
</dbReference>
<sequence>MLVNKNLRQLGVLPSPLCSDSEFLRRACLDLTGALPPLEKTREFLADADPQKREKLIDWIFSRPEYADYWAMKWSDVLRVKSEFPSNLWPNAVQAYHNWLRGAMAGNMRYNEMARTLLTTAGSNFRDPPCNFYRATQRRTPAGLASTFALIFMGARLDCAECKEHPYQTWQSGQAAGLAAFFTNVKYKKTGEWKEEIVYFNPSWSQHRIGAEKNTIAAPVLPDGTPVKFNRADNPQKHLVKWLTSPKNPYFARHVANRYWCALFGRGITMPVDDVRPGNPPANPELLDLLAEKVVSSGFDLRALLRFIVTSQTYQRSSTTNESNARDSQNWSHYIPRRLDAEVLADAIGTATGAYEYFESRIPEPFAMWPDDFHSVANPDASVTSGFLETFGRPGRDTSHEVERDRKPSMAQALYLFDSEALTKKLRKKDGVISQLAKKHGANTGAFAEECYLTFLTRMPTSGETSLINSYFQEASSKNIAAQDVVWALINTKEFLYNH</sequence>
<dbReference type="InterPro" id="IPR011444">
    <property type="entry name" value="DUF1549"/>
</dbReference>
<organism evidence="3 4">
    <name type="scientific">Ereboglobus luteus</name>
    <dbReference type="NCBI Taxonomy" id="1796921"/>
    <lineage>
        <taxon>Bacteria</taxon>
        <taxon>Pseudomonadati</taxon>
        <taxon>Verrucomicrobiota</taxon>
        <taxon>Opitutia</taxon>
        <taxon>Opitutales</taxon>
        <taxon>Opitutaceae</taxon>
        <taxon>Ereboglobus</taxon>
    </lineage>
</organism>
<evidence type="ECO:0000313" key="4">
    <source>
        <dbReference type="Proteomes" id="UP000244896"/>
    </source>
</evidence>
<dbReference type="InterPro" id="IPR022655">
    <property type="entry name" value="DUF1553"/>
</dbReference>
<evidence type="ECO:0000259" key="1">
    <source>
        <dbReference type="Pfam" id="PF07583"/>
    </source>
</evidence>
<dbReference type="Pfam" id="PF07583">
    <property type="entry name" value="PSCyt2"/>
    <property type="match status" value="1"/>
</dbReference>
<feature type="domain" description="DUF1549" evidence="1">
    <location>
        <begin position="2"/>
        <end position="186"/>
    </location>
</feature>
<gene>
    <name evidence="3" type="ORF">CKA38_13335</name>
</gene>
<keyword evidence="4" id="KW-1185">Reference proteome</keyword>
<evidence type="ECO:0008006" key="5">
    <source>
        <dbReference type="Google" id="ProtNLM"/>
    </source>
</evidence>
<dbReference type="PANTHER" id="PTHR35889">
    <property type="entry name" value="CYCLOINULO-OLIGOSACCHARIDE FRUCTANOTRANSFERASE-RELATED"/>
    <property type="match status" value="1"/>
</dbReference>
<dbReference type="Pfam" id="PF07587">
    <property type="entry name" value="PSD1"/>
    <property type="match status" value="1"/>
</dbReference>
<proteinExistence type="predicted"/>
<evidence type="ECO:0000313" key="3">
    <source>
        <dbReference type="EMBL" id="AWI10694.1"/>
    </source>
</evidence>
<reference evidence="3 4" key="1">
    <citation type="journal article" date="2018" name="Syst. Appl. Microbiol.">
        <title>Ereboglobus luteus gen. nov. sp. nov. from cockroach guts, and new insights into the oxygen relationship of the genera Opitutus and Didymococcus (Verrucomicrobia: Opitutaceae).</title>
        <authorList>
            <person name="Tegtmeier D."/>
            <person name="Belitz A."/>
            <person name="Radek R."/>
            <person name="Heimerl T."/>
            <person name="Brune A."/>
        </authorList>
    </citation>
    <scope>NUCLEOTIDE SEQUENCE [LARGE SCALE GENOMIC DNA]</scope>
    <source>
        <strain evidence="3 4">Ho45</strain>
    </source>
</reference>
<dbReference type="EMBL" id="CP023004">
    <property type="protein sequence ID" value="AWI10694.1"/>
    <property type="molecule type" value="Genomic_DNA"/>
</dbReference>
<dbReference type="Proteomes" id="UP000244896">
    <property type="component" value="Chromosome"/>
</dbReference>
<protein>
    <recommendedName>
        <fullName evidence="5">DUF1553 domain-containing protein</fullName>
    </recommendedName>
</protein>
<evidence type="ECO:0000259" key="2">
    <source>
        <dbReference type="Pfam" id="PF07587"/>
    </source>
</evidence>
<dbReference type="OrthoDB" id="9764302at2"/>
<feature type="domain" description="DUF1553" evidence="2">
    <location>
        <begin position="237"/>
        <end position="471"/>
    </location>
</feature>
<name>A0A2U8E7V4_9BACT</name>